<feature type="signal peptide" evidence="2">
    <location>
        <begin position="1"/>
        <end position="38"/>
    </location>
</feature>
<reference evidence="3 4" key="1">
    <citation type="submission" date="2020-12" db="EMBL/GenBank/DDBJ databases">
        <title>A novel species.</title>
        <authorList>
            <person name="Li K."/>
        </authorList>
    </citation>
    <scope>NUCLEOTIDE SEQUENCE [LARGE SCALE GENOMIC DNA]</scope>
    <source>
        <strain evidence="3 4">ZYC-3</strain>
    </source>
</reference>
<keyword evidence="4" id="KW-1185">Reference proteome</keyword>
<dbReference type="KEGG" id="slf:JEQ17_22390"/>
<evidence type="ECO:0000313" key="4">
    <source>
        <dbReference type="Proteomes" id="UP000595636"/>
    </source>
</evidence>
<evidence type="ECO:0008006" key="5">
    <source>
        <dbReference type="Google" id="ProtNLM"/>
    </source>
</evidence>
<dbReference type="AlphaFoldDB" id="A0A7T7I6I2"/>
<sequence length="121" mass="13626">MTPDRFAPRRERRNRRPTWPRFLMALAALLCATCTVSAVGAHTGPRTAPPPAVSTESGLEHPHDLLDTALRPPARQSHRRHVRRRPARPPVPAHPRPRPRAHPVSPYAPTPRAQRCMVLRC</sequence>
<proteinExistence type="predicted"/>
<name>A0A7T7I6I2_9ACTN</name>
<dbReference type="Proteomes" id="UP000595636">
    <property type="component" value="Chromosome"/>
</dbReference>
<evidence type="ECO:0000256" key="1">
    <source>
        <dbReference type="SAM" id="MobiDB-lite"/>
    </source>
</evidence>
<organism evidence="3 4">
    <name type="scientific">Streptomyces liliifuscus</name>
    <dbReference type="NCBI Taxonomy" id="2797636"/>
    <lineage>
        <taxon>Bacteria</taxon>
        <taxon>Bacillati</taxon>
        <taxon>Actinomycetota</taxon>
        <taxon>Actinomycetes</taxon>
        <taxon>Kitasatosporales</taxon>
        <taxon>Streptomycetaceae</taxon>
        <taxon>Streptomyces</taxon>
    </lineage>
</organism>
<dbReference type="EMBL" id="CP066831">
    <property type="protein sequence ID" value="QQM41918.1"/>
    <property type="molecule type" value="Genomic_DNA"/>
</dbReference>
<gene>
    <name evidence="3" type="ORF">JEQ17_22390</name>
</gene>
<accession>A0A7T7I6I2</accession>
<keyword evidence="2" id="KW-0732">Signal</keyword>
<feature type="chain" id="PRO_5038378828" description="Secreted protein" evidence="2">
    <location>
        <begin position="39"/>
        <end position="121"/>
    </location>
</feature>
<evidence type="ECO:0000313" key="3">
    <source>
        <dbReference type="EMBL" id="QQM41918.1"/>
    </source>
</evidence>
<evidence type="ECO:0000256" key="2">
    <source>
        <dbReference type="SAM" id="SignalP"/>
    </source>
</evidence>
<feature type="region of interest" description="Disordered" evidence="1">
    <location>
        <begin position="40"/>
        <end position="111"/>
    </location>
</feature>
<feature type="compositionally biased region" description="Basic residues" evidence="1">
    <location>
        <begin position="76"/>
        <end position="87"/>
    </location>
</feature>
<dbReference type="RefSeq" id="WP_200396878.1">
    <property type="nucleotide sequence ID" value="NZ_CP066831.1"/>
</dbReference>
<protein>
    <recommendedName>
        <fullName evidence="5">Secreted protein</fullName>
    </recommendedName>
</protein>